<proteinExistence type="predicted"/>
<comment type="catalytic activity">
    <reaction evidence="1">
        <text>S-ubiquitinyl-[E2 ubiquitin-conjugating enzyme]-L-cysteine + [acceptor protein]-L-lysine = [E2 ubiquitin-conjugating enzyme]-L-cysteine + N(6)-ubiquitinyl-[acceptor protein]-L-lysine.</text>
        <dbReference type="EC" id="2.3.2.27"/>
    </reaction>
</comment>
<evidence type="ECO:0000313" key="11">
    <source>
        <dbReference type="Proteomes" id="UP000824890"/>
    </source>
</evidence>
<evidence type="ECO:0000256" key="4">
    <source>
        <dbReference type="ARBA" id="ARBA00022723"/>
    </source>
</evidence>
<keyword evidence="7" id="KW-0862">Zinc</keyword>
<dbReference type="EMBL" id="JAGKQM010000011">
    <property type="protein sequence ID" value="KAH0903217.1"/>
    <property type="molecule type" value="Genomic_DNA"/>
</dbReference>
<keyword evidence="6" id="KW-0833">Ubl conjugation pathway</keyword>
<keyword evidence="3" id="KW-0808">Transferase</keyword>
<evidence type="ECO:0000256" key="7">
    <source>
        <dbReference type="ARBA" id="ARBA00022833"/>
    </source>
</evidence>
<keyword evidence="4" id="KW-0479">Metal-binding</keyword>
<dbReference type="PANTHER" id="PTHR22937:SF65">
    <property type="entry name" value="E3 UBIQUITIN-PROTEIN LIGASE ARK2C"/>
    <property type="match status" value="1"/>
</dbReference>
<accession>A0ABQ8BFK2</accession>
<evidence type="ECO:0000256" key="3">
    <source>
        <dbReference type="ARBA" id="ARBA00022679"/>
    </source>
</evidence>
<feature type="domain" description="RING-type" evidence="9">
    <location>
        <begin position="169"/>
        <end position="210"/>
    </location>
</feature>
<dbReference type="Gene3D" id="3.30.40.10">
    <property type="entry name" value="Zinc/RING finger domain, C3HC4 (zinc finger)"/>
    <property type="match status" value="1"/>
</dbReference>
<dbReference type="EC" id="2.3.2.27" evidence="2"/>
<dbReference type="Proteomes" id="UP000824890">
    <property type="component" value="Unassembled WGS sequence"/>
</dbReference>
<sequence length="214" mass="24472">EPEREHKGDDRHVVHFEILALKLRSNQRAPATAVAAICFDGSKPRGKRESAERRCRRRVTSEQVVTYTLVKHQHPRAINRIDVDIATINQEAAIRAPTTDEEDELCTICFAKIRGCCQLTAMQPCIPSPMHCRLDTLELKLPNVWINLIITDFEGTNRPPTVEEESVICTVCFENYNYGNNLCYLSCAHNFYFPCIDQSLRRNISCPICKDNHL</sequence>
<evidence type="ECO:0000259" key="9">
    <source>
        <dbReference type="PROSITE" id="PS50089"/>
    </source>
</evidence>
<evidence type="ECO:0000256" key="6">
    <source>
        <dbReference type="ARBA" id="ARBA00022786"/>
    </source>
</evidence>
<dbReference type="InterPro" id="IPR013083">
    <property type="entry name" value="Znf_RING/FYVE/PHD"/>
</dbReference>
<reference evidence="10 11" key="1">
    <citation type="submission" date="2021-05" db="EMBL/GenBank/DDBJ databases">
        <title>Genome Assembly of Synthetic Allotetraploid Brassica napus Reveals Homoeologous Exchanges between Subgenomes.</title>
        <authorList>
            <person name="Davis J.T."/>
        </authorList>
    </citation>
    <scope>NUCLEOTIDE SEQUENCE [LARGE SCALE GENOMIC DNA]</scope>
    <source>
        <strain evidence="11">cv. Da-Ae</strain>
        <tissue evidence="10">Seedling</tissue>
    </source>
</reference>
<evidence type="ECO:0000256" key="5">
    <source>
        <dbReference type="ARBA" id="ARBA00022771"/>
    </source>
</evidence>
<comment type="caution">
    <text evidence="10">The sequence shown here is derived from an EMBL/GenBank/DDBJ whole genome shotgun (WGS) entry which is preliminary data.</text>
</comment>
<evidence type="ECO:0000256" key="8">
    <source>
        <dbReference type="PROSITE-ProRule" id="PRU00175"/>
    </source>
</evidence>
<feature type="non-terminal residue" evidence="10">
    <location>
        <position position="1"/>
    </location>
</feature>
<dbReference type="InterPro" id="IPR001841">
    <property type="entry name" value="Znf_RING"/>
</dbReference>
<protein>
    <recommendedName>
        <fullName evidence="2">RING-type E3 ubiquitin transferase</fullName>
        <ecNumber evidence="2">2.3.2.27</ecNumber>
    </recommendedName>
</protein>
<dbReference type="SUPFAM" id="SSF57850">
    <property type="entry name" value="RING/U-box"/>
    <property type="match status" value="1"/>
</dbReference>
<evidence type="ECO:0000256" key="1">
    <source>
        <dbReference type="ARBA" id="ARBA00000900"/>
    </source>
</evidence>
<name>A0ABQ8BFK2_BRANA</name>
<dbReference type="InterPro" id="IPR045191">
    <property type="entry name" value="MBR1/2-like"/>
</dbReference>
<dbReference type="PROSITE" id="PS50089">
    <property type="entry name" value="ZF_RING_2"/>
    <property type="match status" value="1"/>
</dbReference>
<keyword evidence="5 8" id="KW-0863">Zinc-finger</keyword>
<evidence type="ECO:0000256" key="2">
    <source>
        <dbReference type="ARBA" id="ARBA00012483"/>
    </source>
</evidence>
<dbReference type="Pfam" id="PF13639">
    <property type="entry name" value="zf-RING_2"/>
    <property type="match status" value="1"/>
</dbReference>
<dbReference type="PANTHER" id="PTHR22937">
    <property type="entry name" value="E3 UBIQUITIN-PROTEIN LIGASE RNF165"/>
    <property type="match status" value="1"/>
</dbReference>
<evidence type="ECO:0000313" key="10">
    <source>
        <dbReference type="EMBL" id="KAH0903217.1"/>
    </source>
</evidence>
<keyword evidence="11" id="KW-1185">Reference proteome</keyword>
<gene>
    <name evidence="10" type="ORF">HID58_042720</name>
</gene>
<organism evidence="10 11">
    <name type="scientific">Brassica napus</name>
    <name type="common">Rape</name>
    <dbReference type="NCBI Taxonomy" id="3708"/>
    <lineage>
        <taxon>Eukaryota</taxon>
        <taxon>Viridiplantae</taxon>
        <taxon>Streptophyta</taxon>
        <taxon>Embryophyta</taxon>
        <taxon>Tracheophyta</taxon>
        <taxon>Spermatophyta</taxon>
        <taxon>Magnoliopsida</taxon>
        <taxon>eudicotyledons</taxon>
        <taxon>Gunneridae</taxon>
        <taxon>Pentapetalae</taxon>
        <taxon>rosids</taxon>
        <taxon>malvids</taxon>
        <taxon>Brassicales</taxon>
        <taxon>Brassicaceae</taxon>
        <taxon>Brassiceae</taxon>
        <taxon>Brassica</taxon>
    </lineage>
</organism>